<evidence type="ECO:0000259" key="1">
    <source>
        <dbReference type="PROSITE" id="PS50943"/>
    </source>
</evidence>
<evidence type="ECO:0000313" key="3">
    <source>
        <dbReference type="Proteomes" id="UP000240638"/>
    </source>
</evidence>
<name>A0A2T3Y0N2_9BURK</name>
<comment type="caution">
    <text evidence="2">The sequence shown here is derived from an EMBL/GenBank/DDBJ whole genome shotgun (WGS) entry which is preliminary data.</text>
</comment>
<dbReference type="AlphaFoldDB" id="A0A2T3Y0N2"/>
<dbReference type="Gene3D" id="1.10.260.40">
    <property type="entry name" value="lambda repressor-like DNA-binding domains"/>
    <property type="match status" value="1"/>
</dbReference>
<gene>
    <name evidence="2" type="ORF">C9I57_00590</name>
</gene>
<dbReference type="SMART" id="SM00530">
    <property type="entry name" value="HTH_XRE"/>
    <property type="match status" value="1"/>
</dbReference>
<protein>
    <submittedName>
        <fullName evidence="2">XRE family transcriptional regulator</fullName>
    </submittedName>
</protein>
<dbReference type="CDD" id="cd00093">
    <property type="entry name" value="HTH_XRE"/>
    <property type="match status" value="1"/>
</dbReference>
<dbReference type="RefSeq" id="WP_107148717.1">
    <property type="nucleotide sequence ID" value="NZ_PYUC01000001.1"/>
</dbReference>
<feature type="domain" description="HTH cro/C1-type" evidence="1">
    <location>
        <begin position="15"/>
        <end position="70"/>
    </location>
</feature>
<dbReference type="SUPFAM" id="SSF47413">
    <property type="entry name" value="lambda repressor-like DNA-binding domains"/>
    <property type="match status" value="1"/>
</dbReference>
<dbReference type="Pfam" id="PF13560">
    <property type="entry name" value="HTH_31"/>
    <property type="match status" value="1"/>
</dbReference>
<organism evidence="2 3">
    <name type="scientific">Trinickia symbiotica</name>
    <dbReference type="NCBI Taxonomy" id="863227"/>
    <lineage>
        <taxon>Bacteria</taxon>
        <taxon>Pseudomonadati</taxon>
        <taxon>Pseudomonadota</taxon>
        <taxon>Betaproteobacteria</taxon>
        <taxon>Burkholderiales</taxon>
        <taxon>Burkholderiaceae</taxon>
        <taxon>Trinickia</taxon>
    </lineage>
</organism>
<evidence type="ECO:0000313" key="2">
    <source>
        <dbReference type="EMBL" id="PTB22334.1"/>
    </source>
</evidence>
<dbReference type="Proteomes" id="UP000240638">
    <property type="component" value="Unassembled WGS sequence"/>
</dbReference>
<sequence length="86" mass="9068">MKIIVKTAAQMAEILLSARKSKGLTQAEAAARLGTGQPRLSALETVATGSISLDQILALLALYDLDLCVQSRDAKPSGASSEQPEW</sequence>
<reference evidence="2 3" key="1">
    <citation type="submission" date="2018-03" db="EMBL/GenBank/DDBJ databases">
        <title>Whole genome analyses suggest that Burkholderia sensu lato contains two further novel genera in the rhizoxinica-symbiotica group Mycetohabitans gen. nov., and Trinickia gen. nov.: implications for the evolution of diazotrophy and nodulation in the Burkholderiaceae.</title>
        <authorList>
            <person name="Estrada De Los Santos P."/>
            <person name="Palmer M."/>
            <person name="Chavez-Ramirez B."/>
            <person name="Steenkamp E.T."/>
            <person name="Hirsch A.M."/>
            <person name="Manyaka P."/>
            <person name="Maluk M."/>
            <person name="Lafos M."/>
            <person name="Crook M."/>
            <person name="Gross E."/>
            <person name="Simon M.F."/>
            <person name="Bueno Dos Reis Junior F."/>
            <person name="Poole P.S."/>
            <person name="Venter S.N."/>
            <person name="James E.K."/>
        </authorList>
    </citation>
    <scope>NUCLEOTIDE SEQUENCE [LARGE SCALE GENOMIC DNA]</scope>
    <source>
        <strain evidence="2 3">JPY-366</strain>
    </source>
</reference>
<dbReference type="InterPro" id="IPR001387">
    <property type="entry name" value="Cro/C1-type_HTH"/>
</dbReference>
<accession>A0A2T3Y0N2</accession>
<dbReference type="InterPro" id="IPR010982">
    <property type="entry name" value="Lambda_DNA-bd_dom_sf"/>
</dbReference>
<proteinExistence type="predicted"/>
<dbReference type="PROSITE" id="PS50943">
    <property type="entry name" value="HTH_CROC1"/>
    <property type="match status" value="1"/>
</dbReference>
<dbReference type="EMBL" id="PYUC01000001">
    <property type="protein sequence ID" value="PTB22334.1"/>
    <property type="molecule type" value="Genomic_DNA"/>
</dbReference>
<dbReference type="GO" id="GO:0003677">
    <property type="term" value="F:DNA binding"/>
    <property type="evidence" value="ECO:0007669"/>
    <property type="project" value="InterPro"/>
</dbReference>